<comment type="caution">
    <text evidence="2">The sequence shown here is derived from an EMBL/GenBank/DDBJ whole genome shotgun (WGS) entry which is preliminary data.</text>
</comment>
<dbReference type="RefSeq" id="XP_802694.1">
    <property type="nucleotide sequence ID" value="XM_797601.1"/>
</dbReference>
<dbReference type="GeneID" id="3532090"/>
<gene>
    <name evidence="2" type="ORF">Tc00.1047053508237.9</name>
</gene>
<name>Q4CLU6_TRYCC</name>
<dbReference type="InterPro" id="IPR006575">
    <property type="entry name" value="RWD_dom"/>
</dbReference>
<feature type="non-terminal residue" evidence="2">
    <location>
        <position position="189"/>
    </location>
</feature>
<dbReference type="GO" id="GO:0016301">
    <property type="term" value="F:kinase activity"/>
    <property type="evidence" value="ECO:0007669"/>
    <property type="project" value="UniProtKB-KW"/>
</dbReference>
<dbReference type="SUPFAM" id="SSF54495">
    <property type="entry name" value="UBC-like"/>
    <property type="match status" value="1"/>
</dbReference>
<dbReference type="STRING" id="353153.Q4CLU6"/>
<evidence type="ECO:0000259" key="1">
    <source>
        <dbReference type="PROSITE" id="PS50908"/>
    </source>
</evidence>
<feature type="domain" description="RWD" evidence="1">
    <location>
        <begin position="30"/>
        <end position="142"/>
    </location>
</feature>
<evidence type="ECO:0000313" key="3">
    <source>
        <dbReference type="Proteomes" id="UP000002296"/>
    </source>
</evidence>
<keyword evidence="2" id="KW-0808">Transferase</keyword>
<dbReference type="SMR" id="Q4CLU6"/>
<dbReference type="PaxDb" id="353153-Q4CLU6"/>
<dbReference type="Gene3D" id="3.10.110.10">
    <property type="entry name" value="Ubiquitin Conjugating Enzyme"/>
    <property type="match status" value="1"/>
</dbReference>
<organism evidence="2 3">
    <name type="scientific">Trypanosoma cruzi (strain CL Brener)</name>
    <dbReference type="NCBI Taxonomy" id="353153"/>
    <lineage>
        <taxon>Eukaryota</taxon>
        <taxon>Discoba</taxon>
        <taxon>Euglenozoa</taxon>
        <taxon>Kinetoplastea</taxon>
        <taxon>Metakinetoplastina</taxon>
        <taxon>Trypanosomatida</taxon>
        <taxon>Trypanosomatidae</taxon>
        <taxon>Trypanosoma</taxon>
        <taxon>Schizotrypanum</taxon>
    </lineage>
</organism>
<accession>Q4CLU6</accession>
<dbReference type="Pfam" id="PF05773">
    <property type="entry name" value="RWD"/>
    <property type="match status" value="1"/>
</dbReference>
<dbReference type="EMBL" id="AAHK01003922">
    <property type="protein sequence ID" value="EAN81248.1"/>
    <property type="molecule type" value="Genomic_DNA"/>
</dbReference>
<dbReference type="KEGG" id="tcr:508237.9"/>
<protein>
    <submittedName>
        <fullName evidence="2">Protein kinase, putative</fullName>
    </submittedName>
</protein>
<evidence type="ECO:0000313" key="2">
    <source>
        <dbReference type="EMBL" id="EAN81248.1"/>
    </source>
</evidence>
<dbReference type="PROSITE" id="PS50908">
    <property type="entry name" value="RWD"/>
    <property type="match status" value="1"/>
</dbReference>
<keyword evidence="2" id="KW-0418">Kinase</keyword>
<dbReference type="AlphaFoldDB" id="Q4CLU6"/>
<dbReference type="Proteomes" id="UP000002296">
    <property type="component" value="Unassembled WGS sequence"/>
</dbReference>
<sequence>MVFTEECSNTSFIFDIIAEGQTEVSDVIEDEIEFLKQNYDGIEVVKLEGFYPKVLLTLEAESNPRHRVVLEVAIVAGYPFVAPRVRLRIPEGATPGSIGALDESGAHQIQADIREAISPCLLVGAPCIMQIISVVERVLSNGIQRSCTPTHVKSADTVEHPPSQTTMKTREVIKLCVLLLHLLNKCCHL</sequence>
<dbReference type="InParanoid" id="Q4CLU6"/>
<reference evidence="2 3" key="1">
    <citation type="journal article" date="2005" name="Science">
        <title>The genome sequence of Trypanosoma cruzi, etiologic agent of Chagas disease.</title>
        <authorList>
            <person name="El-Sayed N.M."/>
            <person name="Myler P.J."/>
            <person name="Bartholomeu D.C."/>
            <person name="Nilsson D."/>
            <person name="Aggarwal G."/>
            <person name="Tran A.N."/>
            <person name="Ghedin E."/>
            <person name="Worthey E.A."/>
            <person name="Delcher A.L."/>
            <person name="Blandin G."/>
            <person name="Westenberger S.J."/>
            <person name="Caler E."/>
            <person name="Cerqueira G.C."/>
            <person name="Branche C."/>
            <person name="Haas B."/>
            <person name="Anupama A."/>
            <person name="Arner E."/>
            <person name="Aslund L."/>
            <person name="Attipoe P."/>
            <person name="Bontempi E."/>
            <person name="Bringaud F."/>
            <person name="Burton P."/>
            <person name="Cadag E."/>
            <person name="Campbell D.A."/>
            <person name="Carrington M."/>
            <person name="Crabtree J."/>
            <person name="Darban H."/>
            <person name="da Silveira J.F."/>
            <person name="de Jong P."/>
            <person name="Edwards K."/>
            <person name="Englund P.T."/>
            <person name="Fazelina G."/>
            <person name="Feldblyum T."/>
            <person name="Ferella M."/>
            <person name="Frasch A.C."/>
            <person name="Gull K."/>
            <person name="Horn D."/>
            <person name="Hou L."/>
            <person name="Huang Y."/>
            <person name="Kindlund E."/>
            <person name="Klingbeil M."/>
            <person name="Kluge S."/>
            <person name="Koo H."/>
            <person name="Lacerda D."/>
            <person name="Levin M.J."/>
            <person name="Lorenzi H."/>
            <person name="Louie T."/>
            <person name="Machado C.R."/>
            <person name="McCulloch R."/>
            <person name="McKenna A."/>
            <person name="Mizuno Y."/>
            <person name="Mottram J.C."/>
            <person name="Nelson S."/>
            <person name="Ochaya S."/>
            <person name="Osoegawa K."/>
            <person name="Pai G."/>
            <person name="Parsons M."/>
            <person name="Pentony M."/>
            <person name="Pettersson U."/>
            <person name="Pop M."/>
            <person name="Ramirez J.L."/>
            <person name="Rinta J."/>
            <person name="Robertson L."/>
            <person name="Salzberg S.L."/>
            <person name="Sanchez D.O."/>
            <person name="Seyler A."/>
            <person name="Sharma R."/>
            <person name="Shetty J."/>
            <person name="Simpson A.J."/>
            <person name="Sisk E."/>
            <person name="Tammi M.T."/>
            <person name="Tarleton R."/>
            <person name="Teixeira S."/>
            <person name="Van Aken S."/>
            <person name="Vogt C."/>
            <person name="Ward P.N."/>
            <person name="Wickstead B."/>
            <person name="Wortman J."/>
            <person name="White O."/>
            <person name="Fraser C.M."/>
            <person name="Stuart K.D."/>
            <person name="Andersson B."/>
        </authorList>
    </citation>
    <scope>NUCLEOTIDE SEQUENCE [LARGE SCALE GENOMIC DNA]</scope>
    <source>
        <strain evidence="2 3">CL Brener</strain>
    </source>
</reference>
<dbReference type="InterPro" id="IPR016135">
    <property type="entry name" value="UBQ-conjugating_enzyme/RWD"/>
</dbReference>
<keyword evidence="3" id="KW-1185">Reference proteome</keyword>
<proteinExistence type="predicted"/>